<evidence type="ECO:0000256" key="2">
    <source>
        <dbReference type="ARBA" id="ARBA00022692"/>
    </source>
</evidence>
<dbReference type="Proteomes" id="UP001597205">
    <property type="component" value="Unassembled WGS sequence"/>
</dbReference>
<gene>
    <name evidence="6" type="ORF">ACFQ2C_01725</name>
</gene>
<protein>
    <submittedName>
        <fullName evidence="6">DUF4870 domain-containing protein</fullName>
    </submittedName>
</protein>
<proteinExistence type="predicted"/>
<sequence length="147" mass="17371">MEHIQGAINFNPKEISEDEREYASNSYLMSLFALFVGLPLPIFNLIATIIFYLGNRKRPKFVKWHCTQALISQFAIFFFNSAAFWWTISIIFNHKEVTNYYISYIILVLVLNIIEIISTIYTSIQTRKGIHVRWFFFSDLTDKIIEK</sequence>
<keyword evidence="2 5" id="KW-0812">Transmembrane</keyword>
<dbReference type="Pfam" id="PF09685">
    <property type="entry name" value="MamF_MmsF"/>
    <property type="match status" value="1"/>
</dbReference>
<evidence type="ECO:0000256" key="1">
    <source>
        <dbReference type="ARBA" id="ARBA00004141"/>
    </source>
</evidence>
<name>A0ABW3RGS0_9SPHI</name>
<evidence type="ECO:0000313" key="7">
    <source>
        <dbReference type="Proteomes" id="UP001597205"/>
    </source>
</evidence>
<evidence type="ECO:0000256" key="5">
    <source>
        <dbReference type="SAM" id="Phobius"/>
    </source>
</evidence>
<dbReference type="EMBL" id="JBHTKY010000001">
    <property type="protein sequence ID" value="MFD1164318.1"/>
    <property type="molecule type" value="Genomic_DNA"/>
</dbReference>
<evidence type="ECO:0000313" key="6">
    <source>
        <dbReference type="EMBL" id="MFD1164318.1"/>
    </source>
</evidence>
<comment type="caution">
    <text evidence="6">The sequence shown here is derived from an EMBL/GenBank/DDBJ whole genome shotgun (WGS) entry which is preliminary data.</text>
</comment>
<evidence type="ECO:0000256" key="3">
    <source>
        <dbReference type="ARBA" id="ARBA00022989"/>
    </source>
</evidence>
<feature type="transmembrane region" description="Helical" evidence="5">
    <location>
        <begin position="74"/>
        <end position="94"/>
    </location>
</feature>
<organism evidence="6 7">
    <name type="scientific">Sphingobacterium daejeonense</name>
    <dbReference type="NCBI Taxonomy" id="371142"/>
    <lineage>
        <taxon>Bacteria</taxon>
        <taxon>Pseudomonadati</taxon>
        <taxon>Bacteroidota</taxon>
        <taxon>Sphingobacteriia</taxon>
        <taxon>Sphingobacteriales</taxon>
        <taxon>Sphingobacteriaceae</taxon>
        <taxon>Sphingobacterium</taxon>
    </lineage>
</organism>
<keyword evidence="7" id="KW-1185">Reference proteome</keyword>
<keyword evidence="3 5" id="KW-1133">Transmembrane helix</keyword>
<dbReference type="InterPro" id="IPR019109">
    <property type="entry name" value="MamF_MmsF"/>
</dbReference>
<reference evidence="7" key="1">
    <citation type="journal article" date="2019" name="Int. J. Syst. Evol. Microbiol.">
        <title>The Global Catalogue of Microorganisms (GCM) 10K type strain sequencing project: providing services to taxonomists for standard genome sequencing and annotation.</title>
        <authorList>
            <consortium name="The Broad Institute Genomics Platform"/>
            <consortium name="The Broad Institute Genome Sequencing Center for Infectious Disease"/>
            <person name="Wu L."/>
            <person name="Ma J."/>
        </authorList>
    </citation>
    <scope>NUCLEOTIDE SEQUENCE [LARGE SCALE GENOMIC DNA]</scope>
    <source>
        <strain evidence="7">CCUG 52468</strain>
    </source>
</reference>
<evidence type="ECO:0000256" key="4">
    <source>
        <dbReference type="ARBA" id="ARBA00023136"/>
    </source>
</evidence>
<accession>A0ABW3RGS0</accession>
<comment type="subcellular location">
    <subcellularLocation>
        <location evidence="1">Membrane</location>
        <topology evidence="1">Multi-pass membrane protein</topology>
    </subcellularLocation>
</comment>
<dbReference type="RefSeq" id="WP_260032248.1">
    <property type="nucleotide sequence ID" value="NZ_JALXMZ010000021.1"/>
</dbReference>
<feature type="transmembrane region" description="Helical" evidence="5">
    <location>
        <begin position="100"/>
        <end position="124"/>
    </location>
</feature>
<keyword evidence="4 5" id="KW-0472">Membrane</keyword>
<feature type="transmembrane region" description="Helical" evidence="5">
    <location>
        <begin position="27"/>
        <end position="53"/>
    </location>
</feature>